<evidence type="ECO:0000259" key="6">
    <source>
        <dbReference type="PROSITE" id="PS50011"/>
    </source>
</evidence>
<dbReference type="Proteomes" id="UP001153269">
    <property type="component" value="Unassembled WGS sequence"/>
</dbReference>
<dbReference type="GO" id="GO:0005634">
    <property type="term" value="C:nucleus"/>
    <property type="evidence" value="ECO:0007669"/>
    <property type="project" value="TreeGrafter"/>
</dbReference>
<dbReference type="Pfam" id="PF00069">
    <property type="entry name" value="Pkinase"/>
    <property type="match status" value="1"/>
</dbReference>
<name>A0A9N7TU59_PLEPL</name>
<dbReference type="InterPro" id="IPR011009">
    <property type="entry name" value="Kinase-like_dom_sf"/>
</dbReference>
<comment type="caution">
    <text evidence="7">The sequence shown here is derived from an EMBL/GenBank/DDBJ whole genome shotgun (WGS) entry which is preliminary data.</text>
</comment>
<accession>A0A9N7TU59</accession>
<dbReference type="PROSITE" id="PS50011">
    <property type="entry name" value="PROTEIN_KINASE_DOM"/>
    <property type="match status" value="1"/>
</dbReference>
<keyword evidence="3" id="KW-0547">Nucleotide-binding</keyword>
<keyword evidence="4" id="KW-0418">Kinase</keyword>
<proteinExistence type="predicted"/>
<dbReference type="EMBL" id="CADEAL010000332">
    <property type="protein sequence ID" value="CAB1418556.1"/>
    <property type="molecule type" value="Genomic_DNA"/>
</dbReference>
<evidence type="ECO:0000256" key="5">
    <source>
        <dbReference type="ARBA" id="ARBA00022840"/>
    </source>
</evidence>
<dbReference type="Gene3D" id="1.10.510.10">
    <property type="entry name" value="Transferase(Phosphotransferase) domain 1"/>
    <property type="match status" value="1"/>
</dbReference>
<dbReference type="GO" id="GO:0005737">
    <property type="term" value="C:cytoplasm"/>
    <property type="evidence" value="ECO:0007669"/>
    <property type="project" value="TreeGrafter"/>
</dbReference>
<dbReference type="InterPro" id="IPR000719">
    <property type="entry name" value="Prot_kinase_dom"/>
</dbReference>
<evidence type="ECO:0000313" key="7">
    <source>
        <dbReference type="EMBL" id="CAB1418556.1"/>
    </source>
</evidence>
<reference evidence="7" key="1">
    <citation type="submission" date="2020-03" db="EMBL/GenBank/DDBJ databases">
        <authorList>
            <person name="Weist P."/>
        </authorList>
    </citation>
    <scope>NUCLEOTIDE SEQUENCE</scope>
</reference>
<dbReference type="GO" id="GO:0004713">
    <property type="term" value="F:protein tyrosine kinase activity"/>
    <property type="evidence" value="ECO:0007669"/>
    <property type="project" value="TreeGrafter"/>
</dbReference>
<evidence type="ECO:0000313" key="8">
    <source>
        <dbReference type="Proteomes" id="UP001153269"/>
    </source>
</evidence>
<dbReference type="AlphaFoldDB" id="A0A9N7TU59"/>
<dbReference type="GO" id="GO:0005524">
    <property type="term" value="F:ATP binding"/>
    <property type="evidence" value="ECO:0007669"/>
    <property type="project" value="UniProtKB-KW"/>
</dbReference>
<sequence length="207" mass="23337">MFLDKRGVASSATKKRRILKNGNAGETELKMLEAVKGLDPVENNLVVFNVMLVNHERESPTGAPEVSLGLPFSEAIDMWRLGCLLLSLYINNHPYSSCEYQPTPLEYHITTGIEPKKGQGVFKTLQDLITLYPVTQGFLELTDRRAFISLIHGLLEMDPDERLTPKIALSHPFLTMVHLMEDKDSPYFADAQFIMQQLGLDNDDQES</sequence>
<dbReference type="PANTHER" id="PTHR24058:SF17">
    <property type="entry name" value="HOMEODOMAIN INTERACTING PROTEIN KINASE, ISOFORM D"/>
    <property type="match status" value="1"/>
</dbReference>
<gene>
    <name evidence="7" type="ORF">PLEPLA_LOCUS6382</name>
</gene>
<evidence type="ECO:0000256" key="2">
    <source>
        <dbReference type="ARBA" id="ARBA00022679"/>
    </source>
</evidence>
<feature type="domain" description="Protein kinase" evidence="6">
    <location>
        <begin position="1"/>
        <end position="174"/>
    </location>
</feature>
<dbReference type="GO" id="GO:0004674">
    <property type="term" value="F:protein serine/threonine kinase activity"/>
    <property type="evidence" value="ECO:0007669"/>
    <property type="project" value="UniProtKB-KW"/>
</dbReference>
<evidence type="ECO:0000256" key="3">
    <source>
        <dbReference type="ARBA" id="ARBA00022741"/>
    </source>
</evidence>
<keyword evidence="2" id="KW-0808">Transferase</keyword>
<keyword evidence="8" id="KW-1185">Reference proteome</keyword>
<evidence type="ECO:0000256" key="1">
    <source>
        <dbReference type="ARBA" id="ARBA00022527"/>
    </source>
</evidence>
<dbReference type="InterPro" id="IPR050494">
    <property type="entry name" value="Ser_Thr_dual-spec_kinase"/>
</dbReference>
<dbReference type="SUPFAM" id="SSF56112">
    <property type="entry name" value="Protein kinase-like (PK-like)"/>
    <property type="match status" value="1"/>
</dbReference>
<organism evidence="7 8">
    <name type="scientific">Pleuronectes platessa</name>
    <name type="common">European plaice</name>
    <dbReference type="NCBI Taxonomy" id="8262"/>
    <lineage>
        <taxon>Eukaryota</taxon>
        <taxon>Metazoa</taxon>
        <taxon>Chordata</taxon>
        <taxon>Craniata</taxon>
        <taxon>Vertebrata</taxon>
        <taxon>Euteleostomi</taxon>
        <taxon>Actinopterygii</taxon>
        <taxon>Neopterygii</taxon>
        <taxon>Teleostei</taxon>
        <taxon>Neoteleostei</taxon>
        <taxon>Acanthomorphata</taxon>
        <taxon>Carangaria</taxon>
        <taxon>Pleuronectiformes</taxon>
        <taxon>Pleuronectoidei</taxon>
        <taxon>Pleuronectidae</taxon>
        <taxon>Pleuronectes</taxon>
    </lineage>
</organism>
<keyword evidence="1" id="KW-0723">Serine/threonine-protein kinase</keyword>
<evidence type="ECO:0000256" key="4">
    <source>
        <dbReference type="ARBA" id="ARBA00022777"/>
    </source>
</evidence>
<keyword evidence="5" id="KW-0067">ATP-binding</keyword>
<protein>
    <recommendedName>
        <fullName evidence="6">Protein kinase domain-containing protein</fullName>
    </recommendedName>
</protein>
<dbReference type="PANTHER" id="PTHR24058">
    <property type="entry name" value="DUAL SPECIFICITY PROTEIN KINASE"/>
    <property type="match status" value="1"/>
</dbReference>